<accession>A0A6C0I871</accession>
<protein>
    <submittedName>
        <fullName evidence="1">Uncharacterized protein</fullName>
    </submittedName>
</protein>
<sequence>MEYSSLKEKNIEIFDKYSIPIEFVIINDTILTKYPYGLVKNNICYIQKRKCVAEIINSKIIINEFKT</sequence>
<evidence type="ECO:0000313" key="1">
    <source>
        <dbReference type="EMBL" id="QHT89134.1"/>
    </source>
</evidence>
<organism evidence="1">
    <name type="scientific">viral metagenome</name>
    <dbReference type="NCBI Taxonomy" id="1070528"/>
    <lineage>
        <taxon>unclassified sequences</taxon>
        <taxon>metagenomes</taxon>
        <taxon>organismal metagenomes</taxon>
    </lineage>
</organism>
<dbReference type="AlphaFoldDB" id="A0A6C0I871"/>
<proteinExistence type="predicted"/>
<name>A0A6C0I871_9ZZZZ</name>
<reference evidence="1" key="1">
    <citation type="journal article" date="2020" name="Nature">
        <title>Giant virus diversity and host interactions through global metagenomics.</title>
        <authorList>
            <person name="Schulz F."/>
            <person name="Roux S."/>
            <person name="Paez-Espino D."/>
            <person name="Jungbluth S."/>
            <person name="Walsh D.A."/>
            <person name="Denef V.J."/>
            <person name="McMahon K.D."/>
            <person name="Konstantinidis K.T."/>
            <person name="Eloe-Fadrosh E.A."/>
            <person name="Kyrpides N.C."/>
            <person name="Woyke T."/>
        </authorList>
    </citation>
    <scope>NUCLEOTIDE SEQUENCE</scope>
    <source>
        <strain evidence="1">GVMAG-M-3300023184-53</strain>
    </source>
</reference>
<dbReference type="EMBL" id="MN740136">
    <property type="protein sequence ID" value="QHT89134.1"/>
    <property type="molecule type" value="Genomic_DNA"/>
</dbReference>